<evidence type="ECO:0000256" key="4">
    <source>
        <dbReference type="PIRNR" id="PIRNR016477"/>
    </source>
</evidence>
<dbReference type="AlphaFoldDB" id="A0A8H5M7B8"/>
<dbReference type="EMBL" id="JAACJN010000047">
    <property type="protein sequence ID" value="KAF5383437.1"/>
    <property type="molecule type" value="Genomic_DNA"/>
</dbReference>
<dbReference type="InterPro" id="IPR002777">
    <property type="entry name" value="PFD_beta-like"/>
</dbReference>
<accession>A0A8H5M7B8</accession>
<dbReference type="InterPro" id="IPR009053">
    <property type="entry name" value="Prefoldin"/>
</dbReference>
<evidence type="ECO:0000256" key="1">
    <source>
        <dbReference type="ARBA" id="ARBA00008045"/>
    </source>
</evidence>
<feature type="coiled-coil region" evidence="5">
    <location>
        <begin position="26"/>
        <end position="63"/>
    </location>
</feature>
<dbReference type="GO" id="GO:0006457">
    <property type="term" value="P:protein folding"/>
    <property type="evidence" value="ECO:0007669"/>
    <property type="project" value="UniProtKB-UniRule"/>
</dbReference>
<evidence type="ECO:0000313" key="6">
    <source>
        <dbReference type="EMBL" id="KAF5383437.1"/>
    </source>
</evidence>
<comment type="function">
    <text evidence="3 4">Binds specifically to cytosolic chaperonin (c-CPN) and transfers target proteins to it. Binds to nascent polypeptide chain and promotes folding in an environment in which there are many competing pathways for nonnative proteins.</text>
</comment>
<keyword evidence="7" id="KW-1185">Reference proteome</keyword>
<evidence type="ECO:0000313" key="7">
    <source>
        <dbReference type="Proteomes" id="UP000518752"/>
    </source>
</evidence>
<comment type="similarity">
    <text evidence="1 4">Belongs to the prefoldin subunit beta family.</text>
</comment>
<sequence>MRMIESDQENNDAEVNWEDQQKINQFSKLNTRMRAFEAKLDLVKQEKDALDDLSTELELADEDELVLYKIGESFLHLPLNRALKRLEADQADVDARLSKLSGSSQECEEDMKKLKVALYAKFGSAINLDE</sequence>
<dbReference type="Proteomes" id="UP000518752">
    <property type="component" value="Unassembled WGS sequence"/>
</dbReference>
<dbReference type="SUPFAM" id="SSF46579">
    <property type="entry name" value="Prefoldin"/>
    <property type="match status" value="1"/>
</dbReference>
<comment type="subunit">
    <text evidence="4">Heterohexamer of two PFD-alpha type and four PFD-beta type subunits.</text>
</comment>
<evidence type="ECO:0000256" key="5">
    <source>
        <dbReference type="SAM" id="Coils"/>
    </source>
</evidence>
<dbReference type="CDD" id="cd23165">
    <property type="entry name" value="Prefoldin_4"/>
    <property type="match status" value="1"/>
</dbReference>
<dbReference type="GO" id="GO:0051082">
    <property type="term" value="F:unfolded protein binding"/>
    <property type="evidence" value="ECO:0007669"/>
    <property type="project" value="InterPro"/>
</dbReference>
<dbReference type="GO" id="GO:0005737">
    <property type="term" value="C:cytoplasm"/>
    <property type="evidence" value="ECO:0007669"/>
    <property type="project" value="TreeGrafter"/>
</dbReference>
<dbReference type="Pfam" id="PF01920">
    <property type="entry name" value="Prefoldin_2"/>
    <property type="match status" value="1"/>
</dbReference>
<dbReference type="FunFam" id="1.10.287.370:FF:000005">
    <property type="entry name" value="Prefoldin subunit 4"/>
    <property type="match status" value="1"/>
</dbReference>
<dbReference type="PIRSF" id="PIRSF016477">
    <property type="entry name" value="Prefoldin_subunit_4"/>
    <property type="match status" value="1"/>
</dbReference>
<dbReference type="PANTHER" id="PTHR21100:SF9">
    <property type="entry name" value="PREFOLDIN SUBUNIT 4"/>
    <property type="match status" value="1"/>
</dbReference>
<evidence type="ECO:0000256" key="2">
    <source>
        <dbReference type="ARBA" id="ARBA00023186"/>
    </source>
</evidence>
<keyword evidence="2 4" id="KW-0143">Chaperone</keyword>
<name>A0A8H5M7B8_9AGAR</name>
<organism evidence="6 7">
    <name type="scientific">Collybiopsis confluens</name>
    <dbReference type="NCBI Taxonomy" id="2823264"/>
    <lineage>
        <taxon>Eukaryota</taxon>
        <taxon>Fungi</taxon>
        <taxon>Dikarya</taxon>
        <taxon>Basidiomycota</taxon>
        <taxon>Agaricomycotina</taxon>
        <taxon>Agaricomycetes</taxon>
        <taxon>Agaricomycetidae</taxon>
        <taxon>Agaricales</taxon>
        <taxon>Marasmiineae</taxon>
        <taxon>Omphalotaceae</taxon>
        <taxon>Collybiopsis</taxon>
    </lineage>
</organism>
<dbReference type="InterPro" id="IPR016661">
    <property type="entry name" value="PFDN4"/>
</dbReference>
<dbReference type="GO" id="GO:0016272">
    <property type="term" value="C:prefoldin complex"/>
    <property type="evidence" value="ECO:0007669"/>
    <property type="project" value="UniProtKB-UniRule"/>
</dbReference>
<comment type="caution">
    <text evidence="6">The sequence shown here is derived from an EMBL/GenBank/DDBJ whole genome shotgun (WGS) entry which is preliminary data.</text>
</comment>
<proteinExistence type="inferred from homology"/>
<dbReference type="Gene3D" id="1.10.287.370">
    <property type="match status" value="1"/>
</dbReference>
<dbReference type="OrthoDB" id="10250441at2759"/>
<keyword evidence="5" id="KW-0175">Coiled coil</keyword>
<dbReference type="PANTHER" id="PTHR21100">
    <property type="entry name" value="PREFOLDIN SUBUNIT 4"/>
    <property type="match status" value="1"/>
</dbReference>
<evidence type="ECO:0000256" key="3">
    <source>
        <dbReference type="ARBA" id="ARBA00024667"/>
    </source>
</evidence>
<gene>
    <name evidence="6" type="ORF">D9757_006086</name>
</gene>
<protein>
    <recommendedName>
        <fullName evidence="4">Prefoldin subunit 4</fullName>
    </recommendedName>
</protein>
<reference evidence="6 7" key="1">
    <citation type="journal article" date="2020" name="ISME J.">
        <title>Uncovering the hidden diversity of litter-decomposition mechanisms in mushroom-forming fungi.</title>
        <authorList>
            <person name="Floudas D."/>
            <person name="Bentzer J."/>
            <person name="Ahren D."/>
            <person name="Johansson T."/>
            <person name="Persson P."/>
            <person name="Tunlid A."/>
        </authorList>
    </citation>
    <scope>NUCLEOTIDE SEQUENCE [LARGE SCALE GENOMIC DNA]</scope>
    <source>
        <strain evidence="6 7">CBS 406.79</strain>
    </source>
</reference>